<feature type="signal peptide" evidence="1">
    <location>
        <begin position="1"/>
        <end position="16"/>
    </location>
</feature>
<keyword evidence="1" id="KW-0732">Signal</keyword>
<evidence type="ECO:0000313" key="2">
    <source>
        <dbReference type="EMBL" id="CAE17785.1"/>
    </source>
</evidence>
<reference evidence="2 3" key="1">
    <citation type="journal article" date="1998" name="Science">
        <title>Genome sequence of the nematode C. elegans: a platform for investigating biology.</title>
        <authorList>
            <consortium name="The C. elegans sequencing consortium"/>
            <person name="Sulson J.E."/>
            <person name="Waterston R."/>
        </authorList>
    </citation>
    <scope>NUCLEOTIDE SEQUENCE [LARGE SCALE GENOMIC DNA]</scope>
    <source>
        <strain evidence="2 3">Bristol N2</strain>
    </source>
</reference>
<dbReference type="InParanoid" id="Q7YX39"/>
<sequence>MFIIFFNLILITCAIAKPFEQHLLQDRTFVEIEAVHLVDTPLGVQIVHAVVPLSAIGLDNALESESVWYIPEQQEFPKLGYLTSHGWFFLHEQHFKRIKKRAFSKKAPKNAQLDVTSLVRLVPSSFDNVQFIKKGPMGAYIYSDGGSQKSSQFEAIPSMSTRTTDTQVVKTGNLAAYIYTEVPESQAFVSGSESLYWLVPAIPSQSKNSRSYTTRLHDSSLLLYHGMPRLIKLKT</sequence>
<feature type="chain" id="PRO_5004295084" evidence="1">
    <location>
        <begin position="17"/>
        <end position="235"/>
    </location>
</feature>
<accession>Q7YX39</accession>
<dbReference type="AlphaFoldDB" id="Q7YX39"/>
<dbReference type="OrthoDB" id="5789407at2759"/>
<dbReference type="CTD" id="3565139"/>
<dbReference type="WormBase" id="F13G3.12">
    <property type="protein sequence ID" value="CE34806"/>
    <property type="gene ID" value="WBGene00008770"/>
</dbReference>
<dbReference type="eggNOG" id="ENOG502TGRW">
    <property type="taxonomic scope" value="Eukaryota"/>
</dbReference>
<protein>
    <submittedName>
        <fullName evidence="2">Secreted protein</fullName>
    </submittedName>
</protein>
<organism evidence="2 3">
    <name type="scientific">Caenorhabditis elegans</name>
    <dbReference type="NCBI Taxonomy" id="6239"/>
    <lineage>
        <taxon>Eukaryota</taxon>
        <taxon>Metazoa</taxon>
        <taxon>Ecdysozoa</taxon>
        <taxon>Nematoda</taxon>
        <taxon>Chromadorea</taxon>
        <taxon>Rhabditida</taxon>
        <taxon>Rhabditina</taxon>
        <taxon>Rhabditomorpha</taxon>
        <taxon>Rhabditoidea</taxon>
        <taxon>Rhabditidae</taxon>
        <taxon>Peloderinae</taxon>
        <taxon>Caenorhabditis</taxon>
    </lineage>
</organism>
<dbReference type="UCSC" id="F13G3.12">
    <property type="organism name" value="c. elegans"/>
</dbReference>
<gene>
    <name evidence="2" type="ORF">CELE_F13G3.12</name>
    <name evidence="2 4" type="ORF">F13G3.12</name>
</gene>
<keyword evidence="3" id="KW-1185">Reference proteome</keyword>
<proteinExistence type="predicted"/>
<dbReference type="PaxDb" id="6239-F13G3.12"/>
<dbReference type="FunCoup" id="Q7YX39">
    <property type="interactions" value="65"/>
</dbReference>
<evidence type="ECO:0000313" key="4">
    <source>
        <dbReference type="WormBase" id="F13G3.12"/>
    </source>
</evidence>
<name>Q7YX39_CAEEL</name>
<dbReference type="GeneID" id="3565139"/>
<dbReference type="AGR" id="WB:WBGene00008770"/>
<evidence type="ECO:0000256" key="1">
    <source>
        <dbReference type="SAM" id="SignalP"/>
    </source>
</evidence>
<dbReference type="HOGENOM" id="CLU_1181127_0_0_1"/>
<dbReference type="Proteomes" id="UP000001940">
    <property type="component" value="Chromosome I"/>
</dbReference>
<dbReference type="Bgee" id="WBGene00008770">
    <property type="expression patterns" value="Expressed in larva and 3 other cell types or tissues"/>
</dbReference>
<dbReference type="EMBL" id="BX284601">
    <property type="protein sequence ID" value="CAE17785.1"/>
    <property type="molecule type" value="Genomic_DNA"/>
</dbReference>
<evidence type="ECO:0000313" key="3">
    <source>
        <dbReference type="Proteomes" id="UP000001940"/>
    </source>
</evidence>
<dbReference type="OMA" id="GSESLYW"/>
<dbReference type="KEGG" id="cel:CELE_F13G3.12"/>
<dbReference type="RefSeq" id="NP_001021102.1">
    <property type="nucleotide sequence ID" value="NM_001025931.3"/>
</dbReference>